<organism evidence="2">
    <name type="scientific">Trichuris suis</name>
    <name type="common">pig whipworm</name>
    <dbReference type="NCBI Taxonomy" id="68888"/>
    <lineage>
        <taxon>Eukaryota</taxon>
        <taxon>Metazoa</taxon>
        <taxon>Ecdysozoa</taxon>
        <taxon>Nematoda</taxon>
        <taxon>Enoplea</taxon>
        <taxon>Dorylaimia</taxon>
        <taxon>Trichinellida</taxon>
        <taxon>Trichuridae</taxon>
        <taxon>Trichuris</taxon>
    </lineage>
</organism>
<dbReference type="EMBL" id="KL363190">
    <property type="protein sequence ID" value="KFD57032.1"/>
    <property type="molecule type" value="Genomic_DNA"/>
</dbReference>
<proteinExistence type="predicted"/>
<dbReference type="Proteomes" id="UP000030758">
    <property type="component" value="Unassembled WGS sequence"/>
</dbReference>
<dbReference type="AlphaFoldDB" id="A0A085NJA5"/>
<sequence length="74" mass="8565">MALLICHREKVQAEVELCWGGKPAEVHANALIYREKKMYDLDDGYNRQEAKDLRNSVLLCILSRLRGESRENFG</sequence>
<accession>A0A085NJA5</accession>
<reference evidence="2 3" key="1">
    <citation type="journal article" date="2014" name="Nat. Genet.">
        <title>Genome and transcriptome of the porcine whipworm Trichuris suis.</title>
        <authorList>
            <person name="Jex A.R."/>
            <person name="Nejsum P."/>
            <person name="Schwarz E.M."/>
            <person name="Hu L."/>
            <person name="Young N.D."/>
            <person name="Hall R.S."/>
            <person name="Korhonen P.K."/>
            <person name="Liao S."/>
            <person name="Thamsborg S."/>
            <person name="Xia J."/>
            <person name="Xu P."/>
            <person name="Wang S."/>
            <person name="Scheerlinck J.P."/>
            <person name="Hofmann A."/>
            <person name="Sternberg P.W."/>
            <person name="Wang J."/>
            <person name="Gasser R.B."/>
        </authorList>
    </citation>
    <scope>NUCLEOTIDE SEQUENCE [LARGE SCALE GENOMIC DNA]</scope>
    <source>
        <strain evidence="2">DCEP-RM93F</strain>
        <strain evidence="1">DCEP-RM93M</strain>
    </source>
</reference>
<name>A0A085NJA5_9BILA</name>
<evidence type="ECO:0000313" key="3">
    <source>
        <dbReference type="Proteomes" id="UP000030764"/>
    </source>
</evidence>
<evidence type="ECO:0000313" key="2">
    <source>
        <dbReference type="EMBL" id="KFD69551.1"/>
    </source>
</evidence>
<dbReference type="Proteomes" id="UP000030764">
    <property type="component" value="Unassembled WGS sequence"/>
</dbReference>
<gene>
    <name evidence="1" type="ORF">M513_01917</name>
    <name evidence="2" type="ORF">M514_01917</name>
</gene>
<keyword evidence="3" id="KW-1185">Reference proteome</keyword>
<evidence type="ECO:0000313" key="1">
    <source>
        <dbReference type="EMBL" id="KFD57032.1"/>
    </source>
</evidence>
<dbReference type="EMBL" id="KL367494">
    <property type="protein sequence ID" value="KFD69551.1"/>
    <property type="molecule type" value="Genomic_DNA"/>
</dbReference>
<protein>
    <submittedName>
        <fullName evidence="2">Uncharacterized protein</fullName>
    </submittedName>
</protein>